<proteinExistence type="inferred from homology"/>
<dbReference type="Proteomes" id="UP001336835">
    <property type="component" value="Unassembled WGS sequence"/>
</dbReference>
<evidence type="ECO:0000313" key="3">
    <source>
        <dbReference type="EMBL" id="MEE1946082.1"/>
    </source>
</evidence>
<evidence type="ECO:0000256" key="1">
    <source>
        <dbReference type="ARBA" id="ARBA00006738"/>
    </source>
</evidence>
<sequence>MATHNDLGKRGEVIAANYLIGLGYELLEENWIHGKAELDLVAYLNGQLIFVEVKTRSSTAFGQPEDFVDQAKQKQLIQAATAYVELMDHQGEVRFDIVAVLFDTPNRYTINHIQDAFWPF</sequence>
<organism evidence="3 4">
    <name type="scientific">Pedobacter albus</name>
    <dbReference type="NCBI Taxonomy" id="3113905"/>
    <lineage>
        <taxon>Bacteria</taxon>
        <taxon>Pseudomonadati</taxon>
        <taxon>Bacteroidota</taxon>
        <taxon>Sphingobacteriia</taxon>
        <taxon>Sphingobacteriales</taxon>
        <taxon>Sphingobacteriaceae</taxon>
        <taxon>Pedobacter</taxon>
    </lineage>
</organism>
<accession>A0ABU7I9C4</accession>
<dbReference type="HAMAP" id="MF_00048">
    <property type="entry name" value="UPF0102"/>
    <property type="match status" value="1"/>
</dbReference>
<dbReference type="Gene3D" id="3.40.1350.10">
    <property type="match status" value="1"/>
</dbReference>
<dbReference type="InterPro" id="IPR011335">
    <property type="entry name" value="Restrct_endonuc-II-like"/>
</dbReference>
<comment type="caution">
    <text evidence="3">The sequence shown here is derived from an EMBL/GenBank/DDBJ whole genome shotgun (WGS) entry which is preliminary data.</text>
</comment>
<keyword evidence="4" id="KW-1185">Reference proteome</keyword>
<dbReference type="InterPro" id="IPR011856">
    <property type="entry name" value="tRNA_endonuc-like_dom_sf"/>
</dbReference>
<comment type="similarity">
    <text evidence="1 2">Belongs to the UPF0102 family.</text>
</comment>
<evidence type="ECO:0000256" key="2">
    <source>
        <dbReference type="HAMAP-Rule" id="MF_00048"/>
    </source>
</evidence>
<dbReference type="InterPro" id="IPR003509">
    <property type="entry name" value="UPF0102_YraN-like"/>
</dbReference>
<dbReference type="NCBIfam" id="NF009150">
    <property type="entry name" value="PRK12497.1-3"/>
    <property type="match status" value="1"/>
</dbReference>
<protein>
    <recommendedName>
        <fullName evidence="2">UPF0102 protein VRU48_13250</fullName>
    </recommendedName>
</protein>
<dbReference type="RefSeq" id="WP_330108396.1">
    <property type="nucleotide sequence ID" value="NZ_JAZDQT010000002.1"/>
</dbReference>
<dbReference type="CDD" id="cd20736">
    <property type="entry name" value="PoNe_Nuclease"/>
    <property type="match status" value="1"/>
</dbReference>
<name>A0ABU7I9C4_9SPHI</name>
<evidence type="ECO:0000313" key="4">
    <source>
        <dbReference type="Proteomes" id="UP001336835"/>
    </source>
</evidence>
<gene>
    <name evidence="3" type="ORF">VRU48_13250</name>
</gene>
<dbReference type="PANTHER" id="PTHR34039:SF1">
    <property type="entry name" value="UPF0102 PROTEIN YRAN"/>
    <property type="match status" value="1"/>
</dbReference>
<dbReference type="PANTHER" id="PTHR34039">
    <property type="entry name" value="UPF0102 PROTEIN YRAN"/>
    <property type="match status" value="1"/>
</dbReference>
<dbReference type="EMBL" id="JAZDQT010000002">
    <property type="protein sequence ID" value="MEE1946082.1"/>
    <property type="molecule type" value="Genomic_DNA"/>
</dbReference>
<reference evidence="3 4" key="1">
    <citation type="submission" date="2024-01" db="EMBL/GenBank/DDBJ databases">
        <title>Pedobacter sp. nov., isolated from fresh soil.</title>
        <authorList>
            <person name="Le N.T.T."/>
        </authorList>
    </citation>
    <scope>NUCLEOTIDE SEQUENCE [LARGE SCALE GENOMIC DNA]</scope>
    <source>
        <strain evidence="3 4">KR3-3</strain>
    </source>
</reference>
<dbReference type="Pfam" id="PF02021">
    <property type="entry name" value="UPF0102"/>
    <property type="match status" value="1"/>
</dbReference>
<dbReference type="SUPFAM" id="SSF52980">
    <property type="entry name" value="Restriction endonuclease-like"/>
    <property type="match status" value="1"/>
</dbReference>